<proteinExistence type="predicted"/>
<evidence type="ECO:0000313" key="1">
    <source>
        <dbReference type="EnsemblMetazoa" id="Aqu2.1.41778_001"/>
    </source>
</evidence>
<organism evidence="1">
    <name type="scientific">Amphimedon queenslandica</name>
    <name type="common">Sponge</name>
    <dbReference type="NCBI Taxonomy" id="400682"/>
    <lineage>
        <taxon>Eukaryota</taxon>
        <taxon>Metazoa</taxon>
        <taxon>Porifera</taxon>
        <taxon>Demospongiae</taxon>
        <taxon>Heteroscleromorpha</taxon>
        <taxon>Haplosclerida</taxon>
        <taxon>Niphatidae</taxon>
        <taxon>Amphimedon</taxon>
    </lineage>
</organism>
<protein>
    <submittedName>
        <fullName evidence="1">Uncharacterized protein</fullName>
    </submittedName>
</protein>
<dbReference type="InParanoid" id="A0A1X7VQS3"/>
<sequence length="63" mass="7516">MVSDQYHRFLYQVPGQHIDIFHHWNELEGLSLFSHCILHLLSACHYQLVCCPQSMVLQPFYLQ</sequence>
<dbReference type="EnsemblMetazoa" id="Aqu2.1.41778_001">
    <property type="protein sequence ID" value="Aqu2.1.41778_001"/>
    <property type="gene ID" value="Aqu2.1.41778"/>
</dbReference>
<accession>A0A1X7VQS3</accession>
<reference evidence="1" key="1">
    <citation type="submission" date="2017-05" db="UniProtKB">
        <authorList>
            <consortium name="EnsemblMetazoa"/>
        </authorList>
    </citation>
    <scope>IDENTIFICATION</scope>
</reference>
<dbReference type="AlphaFoldDB" id="A0A1X7VQS3"/>
<name>A0A1X7VQS3_AMPQE</name>